<evidence type="ECO:0000259" key="4">
    <source>
        <dbReference type="PROSITE" id="PS50002"/>
    </source>
</evidence>
<dbReference type="SUPFAM" id="SSF50044">
    <property type="entry name" value="SH3-domain"/>
    <property type="match status" value="2"/>
</dbReference>
<sequence length="231" mass="24819">NGVSYAIAIYPYGADYDDEYDVTVGAMFVVLRRSKGWWEVQRDPTGSGTVDDRARRCWVPAGCLLETSVPPATAISQALSQPPSPSPSPQNLASPIGGKPMSDSPILPSSIVSTSYPGVALMDWQPQGDHELDLVKDDLLRVFKRYNHWSYVRVVKESGRRGWVPSWMIGKTSPGGANPPTPGTGLSSNYDPNADDQRGLGADLSQTNLLASVAGFAPQPSPMSPAFPMGR</sequence>
<evidence type="ECO:0000256" key="3">
    <source>
        <dbReference type="SAM" id="MobiDB-lite"/>
    </source>
</evidence>
<evidence type="ECO:0000313" key="5">
    <source>
        <dbReference type="EMBL" id="KIO25884.1"/>
    </source>
</evidence>
<keyword evidence="1 2" id="KW-0728">SH3 domain</keyword>
<keyword evidence="6" id="KW-1185">Reference proteome</keyword>
<dbReference type="CDD" id="cd00174">
    <property type="entry name" value="SH3"/>
    <property type="match status" value="1"/>
</dbReference>
<dbReference type="Pfam" id="PF00018">
    <property type="entry name" value="SH3_1"/>
    <property type="match status" value="2"/>
</dbReference>
<dbReference type="InterPro" id="IPR036028">
    <property type="entry name" value="SH3-like_dom_sf"/>
</dbReference>
<dbReference type="OrthoDB" id="8883818at2759"/>
<feature type="domain" description="SH3" evidence="4">
    <location>
        <begin position="1"/>
        <end position="69"/>
    </location>
</feature>
<reference evidence="5 6" key="1">
    <citation type="submission" date="2014-04" db="EMBL/GenBank/DDBJ databases">
        <authorList>
            <consortium name="DOE Joint Genome Institute"/>
            <person name="Kuo A."/>
            <person name="Girlanda M."/>
            <person name="Perotto S."/>
            <person name="Kohler A."/>
            <person name="Nagy L.G."/>
            <person name="Floudas D."/>
            <person name="Copeland A."/>
            <person name="Barry K.W."/>
            <person name="Cichocki N."/>
            <person name="Veneault-Fourrey C."/>
            <person name="LaButti K."/>
            <person name="Lindquist E.A."/>
            <person name="Lipzen A."/>
            <person name="Lundell T."/>
            <person name="Morin E."/>
            <person name="Murat C."/>
            <person name="Sun H."/>
            <person name="Tunlid A."/>
            <person name="Henrissat B."/>
            <person name="Grigoriev I.V."/>
            <person name="Hibbett D.S."/>
            <person name="Martin F."/>
            <person name="Nordberg H.P."/>
            <person name="Cantor M.N."/>
            <person name="Hua S.X."/>
        </authorList>
    </citation>
    <scope>NUCLEOTIDE SEQUENCE [LARGE SCALE GENOMIC DNA]</scope>
    <source>
        <strain evidence="5 6">MUT 4182</strain>
    </source>
</reference>
<evidence type="ECO:0000256" key="1">
    <source>
        <dbReference type="ARBA" id="ARBA00022443"/>
    </source>
</evidence>
<evidence type="ECO:0000256" key="2">
    <source>
        <dbReference type="PROSITE-ProRule" id="PRU00192"/>
    </source>
</evidence>
<dbReference type="Gene3D" id="2.30.30.40">
    <property type="entry name" value="SH3 Domains"/>
    <property type="match status" value="2"/>
</dbReference>
<dbReference type="AlphaFoldDB" id="A0A0C3QIQ8"/>
<dbReference type="SMART" id="SM00326">
    <property type="entry name" value="SH3"/>
    <property type="match status" value="2"/>
</dbReference>
<feature type="domain" description="SH3" evidence="4">
    <location>
        <begin position="113"/>
        <end position="174"/>
    </location>
</feature>
<dbReference type="HOGENOM" id="CLU_108764_0_0_1"/>
<organism evidence="5 6">
    <name type="scientific">Tulasnella calospora MUT 4182</name>
    <dbReference type="NCBI Taxonomy" id="1051891"/>
    <lineage>
        <taxon>Eukaryota</taxon>
        <taxon>Fungi</taxon>
        <taxon>Dikarya</taxon>
        <taxon>Basidiomycota</taxon>
        <taxon>Agaricomycotina</taxon>
        <taxon>Agaricomycetes</taxon>
        <taxon>Cantharellales</taxon>
        <taxon>Tulasnellaceae</taxon>
        <taxon>Tulasnella</taxon>
    </lineage>
</organism>
<gene>
    <name evidence="5" type="ORF">M407DRAFT_75155</name>
</gene>
<dbReference type="Proteomes" id="UP000054248">
    <property type="component" value="Unassembled WGS sequence"/>
</dbReference>
<dbReference type="EMBL" id="KN823034">
    <property type="protein sequence ID" value="KIO25884.1"/>
    <property type="molecule type" value="Genomic_DNA"/>
</dbReference>
<feature type="non-terminal residue" evidence="5">
    <location>
        <position position="1"/>
    </location>
</feature>
<dbReference type="PROSITE" id="PS50002">
    <property type="entry name" value="SH3"/>
    <property type="match status" value="2"/>
</dbReference>
<name>A0A0C3QIQ8_9AGAM</name>
<accession>A0A0C3QIQ8</accession>
<feature type="region of interest" description="Disordered" evidence="3">
    <location>
        <begin position="76"/>
        <end position="104"/>
    </location>
</feature>
<dbReference type="STRING" id="1051891.A0A0C3QIQ8"/>
<protein>
    <recommendedName>
        <fullName evidence="4">SH3 domain-containing protein</fullName>
    </recommendedName>
</protein>
<proteinExistence type="predicted"/>
<feature type="region of interest" description="Disordered" evidence="3">
    <location>
        <begin position="170"/>
        <end position="202"/>
    </location>
</feature>
<evidence type="ECO:0000313" key="6">
    <source>
        <dbReference type="Proteomes" id="UP000054248"/>
    </source>
</evidence>
<dbReference type="InterPro" id="IPR001452">
    <property type="entry name" value="SH3_domain"/>
</dbReference>
<reference evidence="6" key="2">
    <citation type="submission" date="2015-01" db="EMBL/GenBank/DDBJ databases">
        <title>Evolutionary Origins and Diversification of the Mycorrhizal Mutualists.</title>
        <authorList>
            <consortium name="DOE Joint Genome Institute"/>
            <consortium name="Mycorrhizal Genomics Consortium"/>
            <person name="Kohler A."/>
            <person name="Kuo A."/>
            <person name="Nagy L.G."/>
            <person name="Floudas D."/>
            <person name="Copeland A."/>
            <person name="Barry K.W."/>
            <person name="Cichocki N."/>
            <person name="Veneault-Fourrey C."/>
            <person name="LaButti K."/>
            <person name="Lindquist E.A."/>
            <person name="Lipzen A."/>
            <person name="Lundell T."/>
            <person name="Morin E."/>
            <person name="Murat C."/>
            <person name="Riley R."/>
            <person name="Ohm R."/>
            <person name="Sun H."/>
            <person name="Tunlid A."/>
            <person name="Henrissat B."/>
            <person name="Grigoriev I.V."/>
            <person name="Hibbett D.S."/>
            <person name="Martin F."/>
        </authorList>
    </citation>
    <scope>NUCLEOTIDE SEQUENCE [LARGE SCALE GENOMIC DNA]</scope>
    <source>
        <strain evidence="6">MUT 4182</strain>
    </source>
</reference>